<feature type="signal peptide" evidence="17">
    <location>
        <begin position="1"/>
        <end position="26"/>
    </location>
</feature>
<comment type="similarity">
    <text evidence="3 16">Belongs to the glycosyltransferase 13 family.</text>
</comment>
<comment type="pathway">
    <text evidence="2 16">Protein modification; protein glycosylation.</text>
</comment>
<evidence type="ECO:0000313" key="18">
    <source>
        <dbReference type="EMBL" id="CAK0784263.1"/>
    </source>
</evidence>
<evidence type="ECO:0000256" key="11">
    <source>
        <dbReference type="ARBA" id="ARBA00023136"/>
    </source>
</evidence>
<keyword evidence="17" id="KW-0732">Signal</keyword>
<keyword evidence="5" id="KW-0808">Transferase</keyword>
<dbReference type="GO" id="GO:0000139">
    <property type="term" value="C:Golgi membrane"/>
    <property type="evidence" value="ECO:0007669"/>
    <property type="project" value="UniProtKB-SubCell"/>
</dbReference>
<dbReference type="Gene3D" id="3.90.550.10">
    <property type="entry name" value="Spore Coat Polysaccharide Biosynthesis Protein SpsA, Chain A"/>
    <property type="match status" value="1"/>
</dbReference>
<evidence type="ECO:0000256" key="7">
    <source>
        <dbReference type="ARBA" id="ARBA00022723"/>
    </source>
</evidence>
<evidence type="ECO:0000256" key="14">
    <source>
        <dbReference type="ARBA" id="ARBA00041712"/>
    </source>
</evidence>
<dbReference type="InterPro" id="IPR029044">
    <property type="entry name" value="Nucleotide-diphossugar_trans"/>
</dbReference>
<dbReference type="GO" id="GO:0030145">
    <property type="term" value="F:manganese ion binding"/>
    <property type="evidence" value="ECO:0007669"/>
    <property type="project" value="UniProtKB-UniRule"/>
</dbReference>
<evidence type="ECO:0000256" key="1">
    <source>
        <dbReference type="ARBA" id="ARBA00004323"/>
    </source>
</evidence>
<evidence type="ECO:0000256" key="12">
    <source>
        <dbReference type="ARBA" id="ARBA00023211"/>
    </source>
</evidence>
<dbReference type="InterPro" id="IPR004139">
    <property type="entry name" value="Glyco_trans_13"/>
</dbReference>
<comment type="catalytic activity">
    <reaction evidence="15 16">
        <text>N(4)-(alpha-D-Man-(1-&gt;3)-[alpha-D-Man-(1-&gt;3)-[alpha-D-Man-(1-&gt;6)]-alpha-D-Man-(1-&gt;6)]-beta-D-Man-(1-&gt;4)-beta-D-GlcNAc-(1-&gt;4)-beta-D-GlcNAc)-L-asparaginyl-[protein] (N-glucan mannose isomer 5A1,2) + UDP-N-acetyl-alpha-D-glucosamine = N(4)-{beta-D-GlcNAc-(1-&gt;2)-alpha-D-Man-(1-&gt;3)-[alpha-D-Man-(1-&gt;3)-[alpha-D-Man-(1-&gt;6)]-alpha-D-Man-(1-&gt;6)]-beta-D-Man-(1-&gt;4)-beta-D-GlcNAc-(1-&gt;4)-beta-D-GlcNAc}-L-asparaginyl-[protein] + UDP + H(+)</text>
        <dbReference type="Rhea" id="RHEA:11456"/>
        <dbReference type="Rhea" id="RHEA-COMP:14367"/>
        <dbReference type="Rhea" id="RHEA-COMP:14368"/>
        <dbReference type="ChEBI" id="CHEBI:15378"/>
        <dbReference type="ChEBI" id="CHEBI:57705"/>
        <dbReference type="ChEBI" id="CHEBI:58223"/>
        <dbReference type="ChEBI" id="CHEBI:59087"/>
        <dbReference type="ChEBI" id="CHEBI:60625"/>
        <dbReference type="EC" id="2.4.1.101"/>
    </reaction>
</comment>
<evidence type="ECO:0000256" key="2">
    <source>
        <dbReference type="ARBA" id="ARBA00004922"/>
    </source>
</evidence>
<protein>
    <recommendedName>
        <fullName evidence="13 16">Alpha-1,3-mannosyl-glycoprotein 2-beta-N-acetylglucosaminyltransferase</fullName>
        <shortName evidence="16">GNT-I</shortName>
        <shortName evidence="16">GlcNAc-T I</shortName>
        <ecNumber evidence="13 16">2.4.1.101</ecNumber>
    </recommendedName>
    <alternativeName>
        <fullName evidence="14 16">N-glycosyl-oligosaccharide-glycoprotein N-acetylglucosaminyltransferase I</fullName>
    </alternativeName>
</protein>
<name>A0AAV1IA64_9CHLO</name>
<keyword evidence="6" id="KW-0812">Transmembrane</keyword>
<keyword evidence="9" id="KW-1133">Transmembrane helix</keyword>
<keyword evidence="19" id="KW-1185">Reference proteome</keyword>
<accession>A0AAV1IA64</accession>
<evidence type="ECO:0000256" key="17">
    <source>
        <dbReference type="SAM" id="SignalP"/>
    </source>
</evidence>
<evidence type="ECO:0000256" key="9">
    <source>
        <dbReference type="ARBA" id="ARBA00022989"/>
    </source>
</evidence>
<dbReference type="PANTHER" id="PTHR10468">
    <property type="entry name" value="PROTEIN O-LINKED-MANNOSE BETA-1,2-N-ACETYLGLUCOSAMINYLTRANSFERASE 1/ALPHA-1,3-MANNOSYL-GLYCOPROTEIN 2-BETA-N-ACETYLGLUCOSAMINYLTRANSFERASE"/>
    <property type="match status" value="1"/>
</dbReference>
<reference evidence="18 19" key="1">
    <citation type="submission" date="2023-10" db="EMBL/GenBank/DDBJ databases">
        <authorList>
            <person name="Maclean D."/>
            <person name="Macfadyen A."/>
        </authorList>
    </citation>
    <scope>NUCLEOTIDE SEQUENCE [LARGE SCALE GENOMIC DNA]</scope>
</reference>
<dbReference type="EC" id="2.4.1.101" evidence="13 16"/>
<evidence type="ECO:0000256" key="4">
    <source>
        <dbReference type="ARBA" id="ARBA00022676"/>
    </source>
</evidence>
<dbReference type="Proteomes" id="UP001314263">
    <property type="component" value="Unassembled WGS sequence"/>
</dbReference>
<comment type="caution">
    <text evidence="18">The sequence shown here is derived from an EMBL/GenBank/DDBJ whole genome shotgun (WGS) entry which is preliminary data.</text>
</comment>
<evidence type="ECO:0000256" key="16">
    <source>
        <dbReference type="RuleBase" id="RU368119"/>
    </source>
</evidence>
<dbReference type="FunFam" id="3.90.550.10:FF:000252">
    <property type="entry name" value="Protein O-linked-mannose beta-1,2-N-acetylglucosaminyltransferase 1"/>
    <property type="match status" value="1"/>
</dbReference>
<evidence type="ECO:0000256" key="8">
    <source>
        <dbReference type="ARBA" id="ARBA00022968"/>
    </source>
</evidence>
<dbReference type="InterPro" id="IPR052261">
    <property type="entry name" value="Glycosyltransferase_13"/>
</dbReference>
<comment type="cofactor">
    <cofactor evidence="16">
        <name>Mn(2+)</name>
        <dbReference type="ChEBI" id="CHEBI:29035"/>
    </cofactor>
    <text evidence="16">The cofactor is mostly bound to the substrate.</text>
</comment>
<comment type="function">
    <text evidence="16">Initiates complex N-linked carbohydrate formation. Essential for the conversion of high-mannose to hybrid and complex N-glycans.</text>
</comment>
<keyword evidence="8 16" id="KW-0735">Signal-anchor</keyword>
<gene>
    <name evidence="18" type="ORF">CVIRNUC_007467</name>
</gene>
<keyword evidence="10 16" id="KW-0333">Golgi apparatus</keyword>
<evidence type="ECO:0000256" key="3">
    <source>
        <dbReference type="ARBA" id="ARBA00006492"/>
    </source>
</evidence>
<comment type="subcellular location">
    <subcellularLocation>
        <location evidence="1 16">Golgi apparatus membrane</location>
        <topology evidence="1 16">Single-pass type II membrane protein</topology>
    </subcellularLocation>
</comment>
<evidence type="ECO:0000256" key="5">
    <source>
        <dbReference type="ARBA" id="ARBA00022679"/>
    </source>
</evidence>
<evidence type="ECO:0000256" key="6">
    <source>
        <dbReference type="ARBA" id="ARBA00022692"/>
    </source>
</evidence>
<dbReference type="AlphaFoldDB" id="A0AAV1IA64"/>
<keyword evidence="4 16" id="KW-0328">Glycosyltransferase</keyword>
<dbReference type="SUPFAM" id="SSF53448">
    <property type="entry name" value="Nucleotide-diphospho-sugar transferases"/>
    <property type="match status" value="1"/>
</dbReference>
<evidence type="ECO:0000256" key="10">
    <source>
        <dbReference type="ARBA" id="ARBA00023034"/>
    </source>
</evidence>
<evidence type="ECO:0000256" key="13">
    <source>
        <dbReference type="ARBA" id="ARBA00038949"/>
    </source>
</evidence>
<evidence type="ECO:0000256" key="15">
    <source>
        <dbReference type="ARBA" id="ARBA00049421"/>
    </source>
</evidence>
<evidence type="ECO:0000313" key="19">
    <source>
        <dbReference type="Proteomes" id="UP001314263"/>
    </source>
</evidence>
<organism evidence="18 19">
    <name type="scientific">Coccomyxa viridis</name>
    <dbReference type="NCBI Taxonomy" id="1274662"/>
    <lineage>
        <taxon>Eukaryota</taxon>
        <taxon>Viridiplantae</taxon>
        <taxon>Chlorophyta</taxon>
        <taxon>core chlorophytes</taxon>
        <taxon>Trebouxiophyceae</taxon>
        <taxon>Trebouxiophyceae incertae sedis</taxon>
        <taxon>Coccomyxaceae</taxon>
        <taxon>Coccomyxa</taxon>
    </lineage>
</organism>
<keyword evidence="12 16" id="KW-0464">Manganese</keyword>
<proteinExistence type="inferred from homology"/>
<feature type="chain" id="PRO_5043673539" description="Alpha-1,3-mannosyl-glycoprotein 2-beta-N-acetylglucosaminyltransferase" evidence="17">
    <location>
        <begin position="27"/>
        <end position="536"/>
    </location>
</feature>
<keyword evidence="7 16" id="KW-0479">Metal-binding</keyword>
<dbReference type="Pfam" id="PF03071">
    <property type="entry name" value="GNT-I"/>
    <property type="match status" value="1"/>
</dbReference>
<dbReference type="PANTHER" id="PTHR10468:SF0">
    <property type="entry name" value="ALPHA-1,3-MANNOSYL-GLYCOPROTEIN 2-BETA-N-ACETYLGLUCOSAMINYLTRANSFERASE"/>
    <property type="match status" value="1"/>
</dbReference>
<keyword evidence="11" id="KW-0472">Membrane</keyword>
<sequence length="536" mass="60318">MNRKFGILIVLNISLFTAALLYEVLSHKPGPSALYRRPESSSTLTSHALRQAREASDMRQEAQAIGQYIRAQQRRDEGEHVSAVHSHFQHTEMQTHMASPAIILFCYNREGYLERTLRSLASLRGLERFSLYVSQDGDHPGVARLVQSNGKDLMATASVRGFQHWQHPRKPVLGAKQAGHAWLSQHYRWGLSKLFEEKGHSHAIILEDDMLLSPDFLTLFEATAGLLEADPSLWCVSSWNDNGLATLGWKPDRLRRTSYFPGLGWMLRREVWLEIGSEFPDQAWDHWMRLNTTSKGRDCIVPEVSRNRNIGEVGANMNAATFRKFLNGIAWAQEPVASFGDLRYLQKDAYEAAQAQAVAAAELWQGSFEDAHFEPGQVYLRPYKLEEYEALVKPLKLWPFPRGHQRHLTMLPIQGATMLLADRRSCPLLPDSLAIRAHPGLRPTAAARATDCNLACREKGMQCSEGEFWFVNSCETLKQHFPCERGCTVELGLDIPNYVVDPAQATHKTCLIAQKQPACNAKHPATARLCPCVVGA</sequence>
<dbReference type="GO" id="GO:0003827">
    <property type="term" value="F:alpha-1,3-mannosylglycoprotein 2-beta-N-acetylglucosaminyltransferase activity"/>
    <property type="evidence" value="ECO:0007669"/>
    <property type="project" value="UniProtKB-UniRule"/>
</dbReference>
<dbReference type="EMBL" id="CAUYUE010000010">
    <property type="protein sequence ID" value="CAK0784263.1"/>
    <property type="molecule type" value="Genomic_DNA"/>
</dbReference>